<accession>F1LHL2</accession>
<feature type="non-terminal residue" evidence="3">
    <location>
        <position position="111"/>
    </location>
</feature>
<dbReference type="Gene3D" id="3.40.50.720">
    <property type="entry name" value="NAD(P)-binding Rossmann-like Domain"/>
    <property type="match status" value="1"/>
</dbReference>
<dbReference type="Pfam" id="PF03720">
    <property type="entry name" value="UDPG_MGDP_dh_C"/>
    <property type="match status" value="1"/>
</dbReference>
<evidence type="ECO:0000313" key="3">
    <source>
        <dbReference type="EMBL" id="ADY49616.1"/>
    </source>
</evidence>
<dbReference type="GO" id="GO:0051287">
    <property type="term" value="F:NAD binding"/>
    <property type="evidence" value="ECO:0007669"/>
    <property type="project" value="InterPro"/>
</dbReference>
<dbReference type="GO" id="GO:0003979">
    <property type="term" value="F:UDP-glucose 6-dehydrogenase activity"/>
    <property type="evidence" value="ECO:0007669"/>
    <property type="project" value="UniProtKB-EC"/>
</dbReference>
<comment type="catalytic activity">
    <reaction evidence="1">
        <text>UDP-alpha-D-glucose + 2 NAD(+) + H2O = UDP-alpha-D-glucuronate + 2 NADH + 3 H(+)</text>
        <dbReference type="Rhea" id="RHEA:23596"/>
        <dbReference type="ChEBI" id="CHEBI:15377"/>
        <dbReference type="ChEBI" id="CHEBI:15378"/>
        <dbReference type="ChEBI" id="CHEBI:57540"/>
        <dbReference type="ChEBI" id="CHEBI:57945"/>
        <dbReference type="ChEBI" id="CHEBI:58052"/>
        <dbReference type="ChEBI" id="CHEBI:58885"/>
        <dbReference type="EC" id="1.1.1.22"/>
    </reaction>
</comment>
<dbReference type="InterPro" id="IPR028356">
    <property type="entry name" value="UDPglc_DH_euk"/>
</dbReference>
<name>F1LHL2_ASCSU</name>
<dbReference type="InterPro" id="IPR036220">
    <property type="entry name" value="UDP-Glc/GDP-Man_DH_C_sf"/>
</dbReference>
<protein>
    <submittedName>
        <fullName evidence="3">UDP-glucose 6-dehydrogenase</fullName>
    </submittedName>
</protein>
<dbReference type="AlphaFoldDB" id="F1LHL2"/>
<dbReference type="PANTHER" id="PTHR11374">
    <property type="entry name" value="UDP-GLUCOSE DEHYDROGENASE/UDP-MANNAC DEHYDROGENASE"/>
    <property type="match status" value="1"/>
</dbReference>
<dbReference type="GO" id="GO:0006024">
    <property type="term" value="P:glycosaminoglycan biosynthetic process"/>
    <property type="evidence" value="ECO:0007669"/>
    <property type="project" value="TreeGrafter"/>
</dbReference>
<dbReference type="GO" id="GO:0005634">
    <property type="term" value="C:nucleus"/>
    <property type="evidence" value="ECO:0007669"/>
    <property type="project" value="TreeGrafter"/>
</dbReference>
<dbReference type="EMBL" id="JI223597">
    <property type="protein sequence ID" value="ADY49616.1"/>
    <property type="molecule type" value="mRNA"/>
</dbReference>
<dbReference type="SUPFAM" id="SSF52413">
    <property type="entry name" value="UDP-glucose/GDP-mannose dehydrogenase C-terminal domain"/>
    <property type="match status" value="1"/>
</dbReference>
<feature type="domain" description="UDP-glucose/GDP-mannose dehydrogenase C-terminal" evidence="2">
    <location>
        <begin position="9"/>
        <end position="61"/>
    </location>
</feature>
<dbReference type="InterPro" id="IPR014027">
    <property type="entry name" value="UDP-Glc/GDP-Man_DH_C"/>
</dbReference>
<sequence length="111" mass="12763">MCPKEKVDELVSVVKDPYEAANGAHAIVILTAWQEFKNLNYERIYSTMIHPASIFDGRIILSIAINYKKLDLTSSQLALPHALCTVVAHYWNVVERLYVKSPFYRFLKYLG</sequence>
<organism evidence="3">
    <name type="scientific">Ascaris suum</name>
    <name type="common">Pig roundworm</name>
    <name type="synonym">Ascaris lumbricoides</name>
    <dbReference type="NCBI Taxonomy" id="6253"/>
    <lineage>
        <taxon>Eukaryota</taxon>
        <taxon>Metazoa</taxon>
        <taxon>Ecdysozoa</taxon>
        <taxon>Nematoda</taxon>
        <taxon>Chromadorea</taxon>
        <taxon>Rhabditida</taxon>
        <taxon>Spirurina</taxon>
        <taxon>Ascaridomorpha</taxon>
        <taxon>Ascaridoidea</taxon>
        <taxon>Ascarididae</taxon>
        <taxon>Ascaris</taxon>
    </lineage>
</organism>
<evidence type="ECO:0000259" key="2">
    <source>
        <dbReference type="Pfam" id="PF03720"/>
    </source>
</evidence>
<proteinExistence type="evidence at transcript level"/>
<dbReference type="PANTHER" id="PTHR11374:SF3">
    <property type="entry name" value="UDP-GLUCOSE 6-DEHYDROGENASE"/>
    <property type="match status" value="1"/>
</dbReference>
<evidence type="ECO:0000256" key="1">
    <source>
        <dbReference type="ARBA" id="ARBA00047473"/>
    </source>
</evidence>
<reference evidence="3" key="1">
    <citation type="journal article" date="2011" name="Genome Res.">
        <title>Deep small RNA sequencing from the nematode Ascaris reveals conservation, functional diversification, and novel developmental profiles.</title>
        <authorList>
            <person name="Wang J."/>
            <person name="Czech B."/>
            <person name="Crunk A."/>
            <person name="Wallace A."/>
            <person name="Mitreva M."/>
            <person name="Hannon G.J."/>
            <person name="Davis R.E."/>
        </authorList>
    </citation>
    <scope>NUCLEOTIDE SEQUENCE</scope>
</reference>